<keyword evidence="2" id="KW-1185">Reference proteome</keyword>
<proteinExistence type="predicted"/>
<sequence length="141" mass="15919">MALKAVATQYVRAAAVEISHFERLHQDMSLYRCTIAYDGANRQIVVHWDDNDPNRHIVAPVTIPASETTEDRLVHELGRMGFRVVSTDSDNIGRGWAVVAHTRADWPFYNPLTQGWCAHLDDTAKQGIRARWPEADVPGVR</sequence>
<dbReference type="AlphaFoldDB" id="A0A0J6WHE1"/>
<reference evidence="1 2" key="1">
    <citation type="journal article" date="2015" name="Genome Biol. Evol.">
        <title>Characterization of Three Mycobacterium spp. with Potential Use in Bioremediation by Genome Sequencing and Comparative Genomics.</title>
        <authorList>
            <person name="Das S."/>
            <person name="Pettersson B.M."/>
            <person name="Behra P.R."/>
            <person name="Ramesh M."/>
            <person name="Dasgupta S."/>
            <person name="Bhattacharya A."/>
            <person name="Kirsebom L.A."/>
        </authorList>
    </citation>
    <scope>NUCLEOTIDE SEQUENCE [LARGE SCALE GENOMIC DNA]</scope>
    <source>
        <strain evidence="1 2">DSM 43826</strain>
    </source>
</reference>
<organism evidence="1 2">
    <name type="scientific">Mycolicibacterium chlorophenolicum</name>
    <dbReference type="NCBI Taxonomy" id="37916"/>
    <lineage>
        <taxon>Bacteria</taxon>
        <taxon>Bacillati</taxon>
        <taxon>Actinomycetota</taxon>
        <taxon>Actinomycetes</taxon>
        <taxon>Mycobacteriales</taxon>
        <taxon>Mycobacteriaceae</taxon>
        <taxon>Mycolicibacterium</taxon>
    </lineage>
</organism>
<accession>A0A0J6WHE1</accession>
<dbReference type="Proteomes" id="UP000036513">
    <property type="component" value="Unassembled WGS sequence"/>
</dbReference>
<name>A0A0J6WHE1_9MYCO</name>
<protein>
    <submittedName>
        <fullName evidence="1">Uncharacterized protein</fullName>
    </submittedName>
</protein>
<comment type="caution">
    <text evidence="1">The sequence shown here is derived from an EMBL/GenBank/DDBJ whole genome shotgun (WGS) entry which is preliminary data.</text>
</comment>
<dbReference type="STRING" id="37916.MCHLDSM_01303"/>
<evidence type="ECO:0000313" key="1">
    <source>
        <dbReference type="EMBL" id="KMO82680.1"/>
    </source>
</evidence>
<dbReference type="EMBL" id="JYNL01000009">
    <property type="protein sequence ID" value="KMO82680.1"/>
    <property type="molecule type" value="Genomic_DNA"/>
</dbReference>
<evidence type="ECO:0000313" key="2">
    <source>
        <dbReference type="Proteomes" id="UP000036513"/>
    </source>
</evidence>
<dbReference type="PATRIC" id="fig|37916.4.peg.1196"/>
<gene>
    <name evidence="1" type="ORF">MCHLDSM_01303</name>
</gene>